<sequence>MESLDLSKFPKIELPRFLKIKQNFEKDRVENIELEVADKVRQSIKNMDLKGKRIAVGVGSRGVANIAKMAKTVVDCLKGAGAEPFIIPAMGSHGGATPEGQAGILASYGITEEAMGVKVDASVDVEPIGEYEPGLTVYVAKSALEADGVVIIPRIKPHTCFRGRVESGACKMLVIGLGKQRGADSVHSKGFERFHELIPGVGCMIAKRIKLLFAVSTVENAYDDTYKITILTKDEILGLEKEEALLEESRKRMAQILIPKFDVLIIGEIGKNISGDGQDPNVTGLYFTKCASGGPEFKKCVILDVTDESHGNTNGVGMADVTTRKLFDKIDFISMYTNCFTSTEIEPAKIPMVARNTEDAVRIAVKLCNGIKSKQHKIVWIKNTMELGKILVSEPLLPEVEKNPKLEILTGPKEIEFEKGEPVDIW</sequence>
<protein>
    <submittedName>
        <fullName evidence="2">DUF362 domain-containing protein</fullName>
    </submittedName>
</protein>
<comment type="caution">
    <text evidence="2">The sequence shown here is derived from an EMBL/GenBank/DDBJ whole genome shotgun (WGS) entry which is preliminary data.</text>
</comment>
<keyword evidence="3" id="KW-1185">Reference proteome</keyword>
<evidence type="ECO:0000313" key="3">
    <source>
        <dbReference type="Proteomes" id="UP001165422"/>
    </source>
</evidence>
<dbReference type="RefSeq" id="WP_179977033.1">
    <property type="nucleotide sequence ID" value="NZ_JAJJPB010000002.1"/>
</dbReference>
<name>A0ABS8N4Y4_9CLOT</name>
<dbReference type="InterPro" id="IPR007160">
    <property type="entry name" value="DUF362"/>
</dbReference>
<dbReference type="Proteomes" id="UP001165422">
    <property type="component" value="Unassembled WGS sequence"/>
</dbReference>
<dbReference type="Pfam" id="PF04015">
    <property type="entry name" value="DUF362"/>
    <property type="match status" value="1"/>
</dbReference>
<dbReference type="Gene3D" id="3.40.50.11440">
    <property type="match status" value="1"/>
</dbReference>
<dbReference type="EMBL" id="JAJJPB010000002">
    <property type="protein sequence ID" value="MCC9293838.1"/>
    <property type="molecule type" value="Genomic_DNA"/>
</dbReference>
<feature type="domain" description="DUF362" evidence="1">
    <location>
        <begin position="68"/>
        <end position="218"/>
    </location>
</feature>
<accession>A0ABS8N4Y4</accession>
<organism evidence="2 3">
    <name type="scientific">Clostridium aromativorans</name>
    <dbReference type="NCBI Taxonomy" id="2836848"/>
    <lineage>
        <taxon>Bacteria</taxon>
        <taxon>Bacillati</taxon>
        <taxon>Bacillota</taxon>
        <taxon>Clostridia</taxon>
        <taxon>Eubacteriales</taxon>
        <taxon>Clostridiaceae</taxon>
        <taxon>Clostridium</taxon>
    </lineage>
</organism>
<gene>
    <name evidence="2" type="ORF">LN736_03000</name>
</gene>
<proteinExistence type="predicted"/>
<evidence type="ECO:0000313" key="2">
    <source>
        <dbReference type="EMBL" id="MCC9293838.1"/>
    </source>
</evidence>
<evidence type="ECO:0000259" key="1">
    <source>
        <dbReference type="Pfam" id="PF04015"/>
    </source>
</evidence>
<reference evidence="2" key="1">
    <citation type="submission" date="2021-11" db="EMBL/GenBank/DDBJ databases">
        <authorList>
            <person name="Qingchun L."/>
            <person name="Dong Z."/>
            <person name="Zongwei Q."/>
            <person name="Jia Z."/>
            <person name="Duotao L."/>
        </authorList>
    </citation>
    <scope>NUCLEOTIDE SEQUENCE</scope>
    <source>
        <strain evidence="2">WLY-B-L2</strain>
    </source>
</reference>